<sequence length="188" mass="21203">MILARYLLRPILFIGLLLALAGMGTSPSLAQAPKGINEEFLIENSARVSKVKAYYKGNTVMSYQKPYGTQIEYFTPGGKTFLWYPGNRDVVRGEWKVGTGKDGYPQTCFRYQANSVNPFTKVPGGKWQCAQSIYMMFTDKQRIKGDAFGLSQQMPFKLSKRKTSFKRLAKKAKIDARGLRYLPTASDK</sequence>
<dbReference type="Proteomes" id="UP000258927">
    <property type="component" value="Chromosome"/>
</dbReference>
<dbReference type="KEGG" id="mmyr:MXMO3_00234"/>
<reference evidence="2 3" key="1">
    <citation type="submission" date="2017-05" db="EMBL/GenBank/DDBJ databases">
        <title>Genome Analysis of Maritalea myrionectae HL2708#5.</title>
        <authorList>
            <consortium name="Cotde Inc.-PKNU"/>
            <person name="Jang D."/>
            <person name="Oh H.-M."/>
        </authorList>
    </citation>
    <scope>NUCLEOTIDE SEQUENCE [LARGE SCALE GENOMIC DNA]</scope>
    <source>
        <strain evidence="2 3">HL2708#5</strain>
    </source>
</reference>
<keyword evidence="3" id="KW-1185">Reference proteome</keyword>
<protein>
    <recommendedName>
        <fullName evidence="4">DUF995 domain-containing protein</fullName>
    </recommendedName>
</protein>
<proteinExistence type="predicted"/>
<feature type="chain" id="PRO_5015306903" description="DUF995 domain-containing protein" evidence="1">
    <location>
        <begin position="31"/>
        <end position="188"/>
    </location>
</feature>
<evidence type="ECO:0000256" key="1">
    <source>
        <dbReference type="SAM" id="SignalP"/>
    </source>
</evidence>
<accession>A0A2R4M9V1</accession>
<keyword evidence="1" id="KW-0732">Signal</keyword>
<evidence type="ECO:0000313" key="2">
    <source>
        <dbReference type="EMBL" id="AVX02782.1"/>
    </source>
</evidence>
<dbReference type="RefSeq" id="WP_117394672.1">
    <property type="nucleotide sequence ID" value="NZ_CP021330.1"/>
</dbReference>
<dbReference type="AlphaFoldDB" id="A0A2R4M9V1"/>
<dbReference type="EMBL" id="CP021330">
    <property type="protein sequence ID" value="AVX02782.1"/>
    <property type="molecule type" value="Genomic_DNA"/>
</dbReference>
<name>A0A2R4M9V1_9HYPH</name>
<evidence type="ECO:0000313" key="3">
    <source>
        <dbReference type="Proteomes" id="UP000258927"/>
    </source>
</evidence>
<organism evidence="2 3">
    <name type="scientific">Maritalea myrionectae</name>
    <dbReference type="NCBI Taxonomy" id="454601"/>
    <lineage>
        <taxon>Bacteria</taxon>
        <taxon>Pseudomonadati</taxon>
        <taxon>Pseudomonadota</taxon>
        <taxon>Alphaproteobacteria</taxon>
        <taxon>Hyphomicrobiales</taxon>
        <taxon>Devosiaceae</taxon>
        <taxon>Maritalea</taxon>
    </lineage>
</organism>
<evidence type="ECO:0008006" key="4">
    <source>
        <dbReference type="Google" id="ProtNLM"/>
    </source>
</evidence>
<gene>
    <name evidence="2" type="ORF">MXMO3_00234</name>
</gene>
<feature type="signal peptide" evidence="1">
    <location>
        <begin position="1"/>
        <end position="30"/>
    </location>
</feature>